<proteinExistence type="predicted"/>
<evidence type="ECO:0000313" key="2">
    <source>
        <dbReference type="EMBL" id="OZC01794.1"/>
    </source>
</evidence>
<dbReference type="InParanoid" id="A0A259TW38"/>
<comment type="caution">
    <text evidence="2">The sequence shown here is derived from an EMBL/GenBank/DDBJ whole genome shotgun (WGS) entry which is preliminary data.</text>
</comment>
<feature type="signal peptide" evidence="1">
    <location>
        <begin position="1"/>
        <end position="19"/>
    </location>
</feature>
<gene>
    <name evidence="2" type="ORF">BSZ36_01600</name>
</gene>
<dbReference type="Proteomes" id="UP000216446">
    <property type="component" value="Unassembled WGS sequence"/>
</dbReference>
<organism evidence="2 3">
    <name type="scientific">Rubricoccus marinus</name>
    <dbReference type="NCBI Taxonomy" id="716817"/>
    <lineage>
        <taxon>Bacteria</taxon>
        <taxon>Pseudomonadati</taxon>
        <taxon>Rhodothermota</taxon>
        <taxon>Rhodothermia</taxon>
        <taxon>Rhodothermales</taxon>
        <taxon>Rubricoccaceae</taxon>
        <taxon>Rubricoccus</taxon>
    </lineage>
</organism>
<accession>A0A259TW38</accession>
<keyword evidence="3" id="KW-1185">Reference proteome</keyword>
<keyword evidence="1" id="KW-0732">Signal</keyword>
<evidence type="ECO:0000313" key="3">
    <source>
        <dbReference type="Proteomes" id="UP000216446"/>
    </source>
</evidence>
<protein>
    <submittedName>
        <fullName evidence="2">Uncharacterized protein</fullName>
    </submittedName>
</protein>
<dbReference type="EMBL" id="MQWB01000001">
    <property type="protein sequence ID" value="OZC01794.1"/>
    <property type="molecule type" value="Genomic_DNA"/>
</dbReference>
<evidence type="ECO:0000256" key="1">
    <source>
        <dbReference type="SAM" id="SignalP"/>
    </source>
</evidence>
<dbReference type="RefSeq" id="WP_143536718.1">
    <property type="nucleotide sequence ID" value="NZ_MQWB01000001.1"/>
</dbReference>
<reference evidence="2 3" key="1">
    <citation type="submission" date="2016-11" db="EMBL/GenBank/DDBJ databases">
        <title>Study of marine rhodopsin-containing bacteria.</title>
        <authorList>
            <person name="Yoshizawa S."/>
            <person name="Kumagai Y."/>
            <person name="Kogure K."/>
        </authorList>
    </citation>
    <scope>NUCLEOTIDE SEQUENCE [LARGE SCALE GENOMIC DNA]</scope>
    <source>
        <strain evidence="2 3">SG-29</strain>
    </source>
</reference>
<feature type="chain" id="PRO_5012672377" evidence="1">
    <location>
        <begin position="20"/>
        <end position="197"/>
    </location>
</feature>
<sequence length="197" mass="20312">MKRLVLAAACTLLASGALAQAPEAGIHVSGAWTLQVRAADGTPVEGRSFHNDLTAAGARYLLGILARESVHGALGIRVLSAQGPCIGEGGARTACILREPDAIGEGEAVTEELVFQIVPAGNGLPQRIRYTGSVSAGFNDSITEVQSWFAPCEYGEVLACDASNAAPADAFTSRVLGTPLAVQAGQTVDVTFELSFD</sequence>
<name>A0A259TW38_9BACT</name>
<dbReference type="AlphaFoldDB" id="A0A259TW38"/>